<feature type="repeat" description="TPR" evidence="3">
    <location>
        <begin position="306"/>
        <end position="339"/>
    </location>
</feature>
<dbReference type="PANTHER" id="PTHR45641">
    <property type="entry name" value="TETRATRICOPEPTIDE REPEAT PROTEIN (AFU_ORTHOLOGUE AFUA_6G03870)"/>
    <property type="match status" value="1"/>
</dbReference>
<proteinExistence type="predicted"/>
<sequence>MQQNCKGFFIKKNFYTKKKIKEDQNCISNNNIKENKEKMLSMTQNGECLDLKRNWNSNWKSSIVQAAKIVETMIKSNEQGLVIVARKINESHNKMNKNRYSFLKLIKDQNIITKLSRQYWLGVIKSKQVILDDNVNIDGNVYAINCKIECRENVKISMQFFISKGTIINYKSQKCIFPIEWNTKIHHDIPIKLFDLNNKANYYLSQKKFTKAIVYLQKAIQIANDTFDIEHPYVAALNDSLGVIYLKIGQYDKSIEYCEIALKVRLTIFGTSHIDIAISFHNLVDYFEKQLKILLQFDNINQMDIASTYYGLGVAYKKKTEYNKAIEYFEKALQIRLNIFGINHIDVAITYNNLGSSYFKMGQYDK</sequence>
<evidence type="ECO:0000313" key="4">
    <source>
        <dbReference type="EMBL" id="ETO33557.1"/>
    </source>
</evidence>
<keyword evidence="1" id="KW-0677">Repeat</keyword>
<organism evidence="4 5">
    <name type="scientific">Reticulomyxa filosa</name>
    <dbReference type="NCBI Taxonomy" id="46433"/>
    <lineage>
        <taxon>Eukaryota</taxon>
        <taxon>Sar</taxon>
        <taxon>Rhizaria</taxon>
        <taxon>Retaria</taxon>
        <taxon>Foraminifera</taxon>
        <taxon>Monothalamids</taxon>
        <taxon>Reticulomyxidae</taxon>
        <taxon>Reticulomyxa</taxon>
    </lineage>
</organism>
<accession>X6P7E2</accession>
<evidence type="ECO:0000256" key="1">
    <source>
        <dbReference type="ARBA" id="ARBA00022737"/>
    </source>
</evidence>
<evidence type="ECO:0000256" key="2">
    <source>
        <dbReference type="ARBA" id="ARBA00022803"/>
    </source>
</evidence>
<dbReference type="InterPro" id="IPR011990">
    <property type="entry name" value="TPR-like_helical_dom_sf"/>
</dbReference>
<keyword evidence="2 3" id="KW-0802">TPR repeat</keyword>
<gene>
    <name evidence="4" type="ORF">RFI_03545</name>
</gene>
<reference evidence="4 5" key="1">
    <citation type="journal article" date="2013" name="Curr. Biol.">
        <title>The Genome of the Foraminiferan Reticulomyxa filosa.</title>
        <authorList>
            <person name="Glockner G."/>
            <person name="Hulsmann N."/>
            <person name="Schleicher M."/>
            <person name="Noegel A.A."/>
            <person name="Eichinger L."/>
            <person name="Gallinger C."/>
            <person name="Pawlowski J."/>
            <person name="Sierra R."/>
            <person name="Euteneuer U."/>
            <person name="Pillet L."/>
            <person name="Moustafa A."/>
            <person name="Platzer M."/>
            <person name="Groth M."/>
            <person name="Szafranski K."/>
            <person name="Schliwa M."/>
        </authorList>
    </citation>
    <scope>NUCLEOTIDE SEQUENCE [LARGE SCALE GENOMIC DNA]</scope>
</reference>
<dbReference type="AlphaFoldDB" id="X6P7E2"/>
<feature type="non-terminal residue" evidence="4">
    <location>
        <position position="366"/>
    </location>
</feature>
<dbReference type="SUPFAM" id="SSF48452">
    <property type="entry name" value="TPR-like"/>
    <property type="match status" value="1"/>
</dbReference>
<dbReference type="SMART" id="SM00028">
    <property type="entry name" value="TPR"/>
    <property type="match status" value="3"/>
</dbReference>
<name>X6P7E2_RETFI</name>
<dbReference type="InterPro" id="IPR019734">
    <property type="entry name" value="TPR_rpt"/>
</dbReference>
<dbReference type="OrthoDB" id="1414216at2759"/>
<dbReference type="Gene3D" id="1.25.40.10">
    <property type="entry name" value="Tetratricopeptide repeat domain"/>
    <property type="match status" value="2"/>
</dbReference>
<dbReference type="PROSITE" id="PS50005">
    <property type="entry name" value="TPR"/>
    <property type="match status" value="1"/>
</dbReference>
<dbReference type="Proteomes" id="UP000023152">
    <property type="component" value="Unassembled WGS sequence"/>
</dbReference>
<dbReference type="EMBL" id="ASPP01003305">
    <property type="protein sequence ID" value="ETO33557.1"/>
    <property type="molecule type" value="Genomic_DNA"/>
</dbReference>
<dbReference type="PANTHER" id="PTHR45641:SF1">
    <property type="entry name" value="AAA+ ATPASE DOMAIN-CONTAINING PROTEIN"/>
    <property type="match status" value="1"/>
</dbReference>
<comment type="caution">
    <text evidence="4">The sequence shown here is derived from an EMBL/GenBank/DDBJ whole genome shotgun (WGS) entry which is preliminary data.</text>
</comment>
<keyword evidence="5" id="KW-1185">Reference proteome</keyword>
<protein>
    <submittedName>
        <fullName evidence="4">Uncharacterized protein</fullName>
    </submittedName>
</protein>
<dbReference type="Pfam" id="PF13424">
    <property type="entry name" value="TPR_12"/>
    <property type="match status" value="2"/>
</dbReference>
<dbReference type="PROSITE" id="PS50293">
    <property type="entry name" value="TPR_REGION"/>
    <property type="match status" value="2"/>
</dbReference>
<evidence type="ECO:0000256" key="3">
    <source>
        <dbReference type="PROSITE-ProRule" id="PRU00339"/>
    </source>
</evidence>
<evidence type="ECO:0000313" key="5">
    <source>
        <dbReference type="Proteomes" id="UP000023152"/>
    </source>
</evidence>